<feature type="signal peptide" evidence="1">
    <location>
        <begin position="1"/>
        <end position="19"/>
    </location>
</feature>
<evidence type="ECO:0000313" key="2">
    <source>
        <dbReference type="EMBL" id="KYG62454.1"/>
    </source>
</evidence>
<name>A0A150WH50_BDEBC</name>
<accession>A0A150WH50</accession>
<comment type="caution">
    <text evidence="2">The sequence shown here is derived from an EMBL/GenBank/DDBJ whole genome shotgun (WGS) entry which is preliminary data.</text>
</comment>
<protein>
    <submittedName>
        <fullName evidence="2">Uncharacterized protein</fullName>
    </submittedName>
</protein>
<sequence>MKKLLVFPLIVFLPLSTFAASLRCASNLTNKSTSLEVTELVEEVKSFRQDTRVTRQIPQTDFTYAVTTGLTRDLMDDPDEPTYMGRPTLISLVIFNKSKSQVARFDSPLFTPVTAINLTVGSEEEGNAFRIHVVCQLFP</sequence>
<dbReference type="EMBL" id="LUKE01000005">
    <property type="protein sequence ID" value="KYG62454.1"/>
    <property type="molecule type" value="Genomic_DNA"/>
</dbReference>
<keyword evidence="1" id="KW-0732">Signal</keyword>
<keyword evidence="3" id="KW-1185">Reference proteome</keyword>
<dbReference type="RefSeq" id="WP_061836415.1">
    <property type="nucleotide sequence ID" value="NZ_LUKE01000005.1"/>
</dbReference>
<evidence type="ECO:0000256" key="1">
    <source>
        <dbReference type="SAM" id="SignalP"/>
    </source>
</evidence>
<organism evidence="2 3">
    <name type="scientific">Bdellovibrio bacteriovorus</name>
    <dbReference type="NCBI Taxonomy" id="959"/>
    <lineage>
        <taxon>Bacteria</taxon>
        <taxon>Pseudomonadati</taxon>
        <taxon>Bdellovibrionota</taxon>
        <taxon>Bdellovibrionia</taxon>
        <taxon>Bdellovibrionales</taxon>
        <taxon>Pseudobdellovibrionaceae</taxon>
        <taxon>Bdellovibrio</taxon>
    </lineage>
</organism>
<dbReference type="Proteomes" id="UP000075320">
    <property type="component" value="Unassembled WGS sequence"/>
</dbReference>
<dbReference type="AlphaFoldDB" id="A0A150WH50"/>
<feature type="chain" id="PRO_5007572853" evidence="1">
    <location>
        <begin position="20"/>
        <end position="139"/>
    </location>
</feature>
<proteinExistence type="predicted"/>
<evidence type="ECO:0000313" key="3">
    <source>
        <dbReference type="Proteomes" id="UP000075320"/>
    </source>
</evidence>
<reference evidence="2 3" key="1">
    <citation type="submission" date="2016-03" db="EMBL/GenBank/DDBJ databases">
        <authorList>
            <person name="Ploux O."/>
        </authorList>
    </citation>
    <scope>NUCLEOTIDE SEQUENCE [LARGE SCALE GENOMIC DNA]</scope>
    <source>
        <strain evidence="2 3">R0</strain>
    </source>
</reference>
<gene>
    <name evidence="2" type="ORF">AZI86_16610</name>
</gene>